<evidence type="ECO:0000256" key="2">
    <source>
        <dbReference type="SAM" id="MobiDB-lite"/>
    </source>
</evidence>
<dbReference type="InterPro" id="IPR036812">
    <property type="entry name" value="NAD(P)_OxRdtase_dom_sf"/>
</dbReference>
<dbReference type="PANTHER" id="PTHR43625">
    <property type="entry name" value="AFLATOXIN B1 ALDEHYDE REDUCTASE"/>
    <property type="match status" value="1"/>
</dbReference>
<dbReference type="Proteomes" id="UP001224412">
    <property type="component" value="Unassembled WGS sequence"/>
</dbReference>
<feature type="region of interest" description="Disordered" evidence="2">
    <location>
        <begin position="1"/>
        <end position="30"/>
    </location>
</feature>
<dbReference type="Pfam" id="PF00248">
    <property type="entry name" value="Aldo_ket_red"/>
    <property type="match status" value="1"/>
</dbReference>
<organism evidence="4 5">
    <name type="scientific">Corynebacterium pseudodiphtheriticum</name>
    <dbReference type="NCBI Taxonomy" id="37637"/>
    <lineage>
        <taxon>Bacteria</taxon>
        <taxon>Bacillati</taxon>
        <taxon>Actinomycetota</taxon>
        <taxon>Actinomycetes</taxon>
        <taxon>Mycobacteriales</taxon>
        <taxon>Corynebacteriaceae</taxon>
        <taxon>Corynebacterium</taxon>
    </lineage>
</organism>
<proteinExistence type="predicted"/>
<dbReference type="InterPro" id="IPR050791">
    <property type="entry name" value="Aldo-Keto_reductase"/>
</dbReference>
<evidence type="ECO:0000256" key="1">
    <source>
        <dbReference type="ARBA" id="ARBA00023002"/>
    </source>
</evidence>
<feature type="domain" description="NADP-dependent oxidoreductase" evidence="3">
    <location>
        <begin position="36"/>
        <end position="339"/>
    </location>
</feature>
<feature type="compositionally biased region" description="Basic and acidic residues" evidence="2">
    <location>
        <begin position="10"/>
        <end position="21"/>
    </location>
</feature>
<dbReference type="InterPro" id="IPR023210">
    <property type="entry name" value="NADP_OxRdtase_dom"/>
</dbReference>
<dbReference type="PANTHER" id="PTHR43625:SF77">
    <property type="entry name" value="ALDO-KETO REDUCTASE"/>
    <property type="match status" value="1"/>
</dbReference>
<dbReference type="GO" id="GO:0005737">
    <property type="term" value="C:cytoplasm"/>
    <property type="evidence" value="ECO:0007669"/>
    <property type="project" value="TreeGrafter"/>
</dbReference>
<reference evidence="4" key="1">
    <citation type="submission" date="2023-05" db="EMBL/GenBank/DDBJ databases">
        <title>Metabolic capabilities are highly conserved among human nasal-associated Corynebacterium species in pangenomic analyses.</title>
        <authorList>
            <person name="Tran T.H."/>
            <person name="Roberts A.Q."/>
            <person name="Escapa I.F."/>
            <person name="Gao W."/>
            <person name="Conlan S."/>
            <person name="Kong H."/>
            <person name="Segre J.A."/>
            <person name="Kelly M.S."/>
            <person name="Lemon K.P."/>
        </authorList>
    </citation>
    <scope>NUCLEOTIDE SEQUENCE</scope>
    <source>
        <strain evidence="4">KPL2773</strain>
    </source>
</reference>
<name>A0AAP4BSF4_9CORY</name>
<dbReference type="Gene3D" id="3.20.20.100">
    <property type="entry name" value="NADP-dependent oxidoreductase domain"/>
    <property type="match status" value="1"/>
</dbReference>
<dbReference type="GO" id="GO:0016491">
    <property type="term" value="F:oxidoreductase activity"/>
    <property type="evidence" value="ECO:0007669"/>
    <property type="project" value="UniProtKB-KW"/>
</dbReference>
<evidence type="ECO:0000259" key="3">
    <source>
        <dbReference type="Pfam" id="PF00248"/>
    </source>
</evidence>
<protein>
    <submittedName>
        <fullName evidence="4">Aldo/keto reductase</fullName>
    </submittedName>
</protein>
<accession>A0AAP4BSF4</accession>
<sequence length="360" mass="39084">MTHPHNPKSKAQDHPTQDHPSQDQPALVGPLNLFPIGLGCTGMTPHSYSDSPRRQEMIQVLRTAAELGVEFFDTSEIQGPYTGEQLLGDAFARAHTPPAVSAGSSVQNPTIATKFGWNIDNGEPTGELNSRPETIRRVAQESARRLGVERLDLFMQHRVDPEVPIEEVAGTVGELVDEGLVAHFGLCEASATTIARAHREFPVAAVESEYSLWSRGVEESVLPTCAELGIGFIAYSPLAKGMLSAQLTEPNADSNSPRLHPDNFAQNQRNAARVAEIAHRYDATAAQIALAWLLDRGARHPGGMLVLPGSINPARIKENVAAANVTLADDDRAALDNLLDTHPLAGERYVDKHLRFIDRD</sequence>
<dbReference type="SUPFAM" id="SSF51430">
    <property type="entry name" value="NAD(P)-linked oxidoreductase"/>
    <property type="match status" value="1"/>
</dbReference>
<keyword evidence="1" id="KW-0560">Oxidoreductase</keyword>
<dbReference type="AlphaFoldDB" id="A0AAP4BSF4"/>
<gene>
    <name evidence="4" type="ORF">QPX42_00065</name>
</gene>
<evidence type="ECO:0000313" key="4">
    <source>
        <dbReference type="EMBL" id="MDK4305961.1"/>
    </source>
</evidence>
<comment type="caution">
    <text evidence="4">The sequence shown here is derived from an EMBL/GenBank/DDBJ whole genome shotgun (WGS) entry which is preliminary data.</text>
</comment>
<dbReference type="RefSeq" id="WP_284588718.1">
    <property type="nucleotide sequence ID" value="NZ_JASNUC010000001.1"/>
</dbReference>
<evidence type="ECO:0000313" key="5">
    <source>
        <dbReference type="Proteomes" id="UP001224412"/>
    </source>
</evidence>
<dbReference type="EMBL" id="JASNVH010000001">
    <property type="protein sequence ID" value="MDK4305961.1"/>
    <property type="molecule type" value="Genomic_DNA"/>
</dbReference>